<feature type="non-terminal residue" evidence="2">
    <location>
        <position position="168"/>
    </location>
</feature>
<feature type="non-terminal residue" evidence="2">
    <location>
        <position position="1"/>
    </location>
</feature>
<gene>
    <name evidence="2" type="ORF">g.46704</name>
</gene>
<feature type="region of interest" description="Disordered" evidence="1">
    <location>
        <begin position="142"/>
        <end position="168"/>
    </location>
</feature>
<protein>
    <submittedName>
        <fullName evidence="2">Uncharacterized protein</fullName>
    </submittedName>
</protein>
<dbReference type="EMBL" id="GECZ01009273">
    <property type="protein sequence ID" value="JAS60496.1"/>
    <property type="molecule type" value="Transcribed_RNA"/>
</dbReference>
<proteinExistence type="predicted"/>
<feature type="compositionally biased region" description="Basic and acidic residues" evidence="1">
    <location>
        <begin position="158"/>
        <end position="168"/>
    </location>
</feature>
<accession>A0A1B6GDK5</accession>
<reference evidence="2" key="1">
    <citation type="submission" date="2015-11" db="EMBL/GenBank/DDBJ databases">
        <title>De novo transcriptome assembly of four potential Pierce s Disease insect vectors from Arizona vineyards.</title>
        <authorList>
            <person name="Tassone E.E."/>
        </authorList>
    </citation>
    <scope>NUCLEOTIDE SEQUENCE</scope>
</reference>
<evidence type="ECO:0000256" key="1">
    <source>
        <dbReference type="SAM" id="MobiDB-lite"/>
    </source>
</evidence>
<name>A0A1B6GDK5_9HEMI</name>
<organism evidence="2">
    <name type="scientific">Cuerna arida</name>
    <dbReference type="NCBI Taxonomy" id="1464854"/>
    <lineage>
        <taxon>Eukaryota</taxon>
        <taxon>Metazoa</taxon>
        <taxon>Ecdysozoa</taxon>
        <taxon>Arthropoda</taxon>
        <taxon>Hexapoda</taxon>
        <taxon>Insecta</taxon>
        <taxon>Pterygota</taxon>
        <taxon>Neoptera</taxon>
        <taxon>Paraneoptera</taxon>
        <taxon>Hemiptera</taxon>
        <taxon>Auchenorrhyncha</taxon>
        <taxon>Membracoidea</taxon>
        <taxon>Cicadellidae</taxon>
        <taxon>Cicadellinae</taxon>
        <taxon>Proconiini</taxon>
        <taxon>Cuerna</taxon>
    </lineage>
</organism>
<evidence type="ECO:0000313" key="2">
    <source>
        <dbReference type="EMBL" id="JAS60496.1"/>
    </source>
</evidence>
<sequence length="168" mass="19193">VHRAKIERTSAIRQVDNLKLEGQFHEMRKRDESARIVVKEDKSGNEVHKHSQMMSSMRAERIQLVQKSDTRNIDNEKKMKMIRNDNNGMLSYHTVDTAKQSIDNGISNSNRTAMNGNEVVLNKIKNISHMDQIQSAKLVQTEMQKSASHAAESGRSSYSREEANNQLL</sequence>
<dbReference type="AlphaFoldDB" id="A0A1B6GDK5"/>